<gene>
    <name evidence="2" type="ORF">KHY36_14530</name>
</gene>
<proteinExistence type="predicted"/>
<dbReference type="GO" id="GO:0008289">
    <property type="term" value="F:lipid binding"/>
    <property type="evidence" value="ECO:0007669"/>
    <property type="project" value="UniProtKB-KW"/>
</dbReference>
<organism evidence="2 3">
    <name type="scientific">Subdoligranulum variabile</name>
    <dbReference type="NCBI Taxonomy" id="214851"/>
    <lineage>
        <taxon>Bacteria</taxon>
        <taxon>Bacillati</taxon>
        <taxon>Bacillota</taxon>
        <taxon>Clostridia</taxon>
        <taxon>Eubacteriales</taxon>
        <taxon>Oscillospiraceae</taxon>
        <taxon>Subdoligranulum</taxon>
    </lineage>
</organism>
<dbReference type="Gene3D" id="3.30.1180.10">
    <property type="match status" value="1"/>
</dbReference>
<dbReference type="SUPFAM" id="SSF82549">
    <property type="entry name" value="DAK1/DegV-like"/>
    <property type="match status" value="1"/>
</dbReference>
<name>A0A943HM10_9FIRM</name>
<dbReference type="Proteomes" id="UP000759273">
    <property type="component" value="Unassembled WGS sequence"/>
</dbReference>
<evidence type="ECO:0000313" key="2">
    <source>
        <dbReference type="EMBL" id="MBS5333725.1"/>
    </source>
</evidence>
<dbReference type="InterPro" id="IPR043168">
    <property type="entry name" value="DegV_C"/>
</dbReference>
<dbReference type="PROSITE" id="PS51482">
    <property type="entry name" value="DEGV"/>
    <property type="match status" value="1"/>
</dbReference>
<evidence type="ECO:0000313" key="3">
    <source>
        <dbReference type="Proteomes" id="UP000759273"/>
    </source>
</evidence>
<comment type="caution">
    <text evidence="2">The sequence shown here is derived from an EMBL/GenBank/DDBJ whole genome shotgun (WGS) entry which is preliminary data.</text>
</comment>
<dbReference type="AlphaFoldDB" id="A0A943HM10"/>
<dbReference type="PANTHER" id="PTHR33434">
    <property type="entry name" value="DEGV DOMAIN-CONTAINING PROTEIN DR_1986-RELATED"/>
    <property type="match status" value="1"/>
</dbReference>
<reference evidence="2" key="1">
    <citation type="submission" date="2021-02" db="EMBL/GenBank/DDBJ databases">
        <title>Infant gut strain persistence is associated with maternal origin, phylogeny, and functional potential including surface adhesion and iron acquisition.</title>
        <authorList>
            <person name="Lou Y.C."/>
        </authorList>
    </citation>
    <scope>NUCLEOTIDE SEQUENCE</scope>
    <source>
        <strain evidence="2">L3_101_000M1_dasL3_101_000M1_concoct_87</strain>
    </source>
</reference>
<dbReference type="PANTHER" id="PTHR33434:SF2">
    <property type="entry name" value="FATTY ACID-BINDING PROTEIN TM_1468"/>
    <property type="match status" value="1"/>
</dbReference>
<dbReference type="InterPro" id="IPR050270">
    <property type="entry name" value="DegV_domain_contain"/>
</dbReference>
<sequence>MSKIGFLTDSCSDIPQELADKYGIEVVGFPINLDGVEYMERKDFTNDQFYQMMRDAQGVPTTAAITQLQWCEIYERYVDEGYTDLVHLCINSAGSSTYNNAVKGAEMLAEERPGHKLNIQLIDSHTYSMPYGWYLCECARKVRNGGELATCVEEMKQSLDRVEICLAAYSLKQMKKSGRVSAAAAVVGDLLGIRPIISLNAGVSKVEAKVRGDAAVPAAMIKWVESRVDSMKDTPYMVAYTSSTSKRDELVKACKKAFGHAPVIVFQLGGVVSANTGPDGIAIVYPGHPRHLEAYAPQLP</sequence>
<dbReference type="EMBL" id="JAGZGG010000056">
    <property type="protein sequence ID" value="MBS5333725.1"/>
    <property type="molecule type" value="Genomic_DNA"/>
</dbReference>
<protein>
    <submittedName>
        <fullName evidence="2">DegV family protein</fullName>
    </submittedName>
</protein>
<evidence type="ECO:0000256" key="1">
    <source>
        <dbReference type="ARBA" id="ARBA00023121"/>
    </source>
</evidence>
<keyword evidence="1" id="KW-0446">Lipid-binding</keyword>
<accession>A0A943HM10</accession>
<dbReference type="InterPro" id="IPR003797">
    <property type="entry name" value="DegV"/>
</dbReference>
<dbReference type="Pfam" id="PF02645">
    <property type="entry name" value="DegV"/>
    <property type="match status" value="1"/>
</dbReference>
<dbReference type="Gene3D" id="3.40.50.10170">
    <property type="match status" value="1"/>
</dbReference>
<dbReference type="NCBIfam" id="TIGR00762">
    <property type="entry name" value="DegV"/>
    <property type="match status" value="1"/>
</dbReference>